<feature type="compositionally biased region" description="Basic and acidic residues" evidence="5">
    <location>
        <begin position="294"/>
        <end position="307"/>
    </location>
</feature>
<dbReference type="RefSeq" id="WP_057951936.1">
    <property type="nucleotide sequence ID" value="NZ_CP013118.1"/>
</dbReference>
<dbReference type="SUPFAM" id="SSF54106">
    <property type="entry name" value="LysM domain"/>
    <property type="match status" value="1"/>
</dbReference>
<dbReference type="PROSITE" id="PS51782">
    <property type="entry name" value="LYSM"/>
    <property type="match status" value="1"/>
</dbReference>
<evidence type="ECO:0000256" key="2">
    <source>
        <dbReference type="ARBA" id="ARBA00022638"/>
    </source>
</evidence>
<evidence type="ECO:0000313" key="8">
    <source>
        <dbReference type="EMBL" id="ALO14385.1"/>
    </source>
</evidence>
<dbReference type="PANTHER" id="PTHR33308">
    <property type="entry name" value="PEPTIDOGLYCAN HYDROLASE FLGJ"/>
    <property type="match status" value="1"/>
</dbReference>
<evidence type="ECO:0000313" key="9">
    <source>
        <dbReference type="Proteomes" id="UP000064893"/>
    </source>
</evidence>
<keyword evidence="8" id="KW-0326">Glycosidase</keyword>
<dbReference type="InterPro" id="IPR018392">
    <property type="entry name" value="LysM"/>
</dbReference>
<dbReference type="SMART" id="SM00047">
    <property type="entry name" value="LYZ2"/>
    <property type="match status" value="1"/>
</dbReference>
<gene>
    <name evidence="8" type="primary">lytG</name>
    <name evidence="8" type="ORF">L21SP5_00713</name>
</gene>
<evidence type="ECO:0000256" key="3">
    <source>
        <dbReference type="ARBA" id="ARBA00022801"/>
    </source>
</evidence>
<dbReference type="GO" id="GO:0016798">
    <property type="term" value="F:hydrolase activity, acting on glycosyl bonds"/>
    <property type="evidence" value="ECO:0007669"/>
    <property type="project" value="UniProtKB-KW"/>
</dbReference>
<dbReference type="STRING" id="1307839.L21SP5_00713"/>
<name>A0A0S2HWF3_9BACT</name>
<evidence type="ECO:0000256" key="5">
    <source>
        <dbReference type="SAM" id="MobiDB-lite"/>
    </source>
</evidence>
<accession>A0A0S2HWF3</accession>
<sequence precursor="true">MYRIIILLLLFVLSLMASAQDISRSDYIEQYSDVAISEMRRTGIPASITMAQAILESSNGNSRLARRANNHFGIKCHGNWSGQTIKHDDDARNECFRKYRNADESFKDHSAFLVNGARYQFLFDYKPTDYKRWARGLKKAGYATNPHYAKKLIELIERYDLHKLDKGVKVQLADKESAATQEAQEAQETQGFVPSIGKHPVKERNRVEFTVARPGDTYAALTEEFDKMRWELQKYNDVPDGIEPEPGQIIYLQPKRNRAARDHKHHIVEQGETMWYISQKYAVKLRKLYKKNRMEPGAEPQKGDKIWLRRKKPRNR</sequence>
<dbReference type="GO" id="GO:0031640">
    <property type="term" value="P:killing of cells of another organism"/>
    <property type="evidence" value="ECO:0007669"/>
    <property type="project" value="UniProtKB-KW"/>
</dbReference>
<reference evidence="8 9" key="1">
    <citation type="submission" date="2015-11" db="EMBL/GenBank/DDBJ databases">
        <title>Description and complete genome sequence of a novel strain predominating in hypersaline microbial mats and representing a new family of the Bacteriodetes phylum.</title>
        <authorList>
            <person name="Spring S."/>
            <person name="Bunk B."/>
            <person name="Sproer C."/>
            <person name="Klenk H.-P."/>
        </authorList>
    </citation>
    <scope>NUCLEOTIDE SEQUENCE [LARGE SCALE GENOMIC DNA]</scope>
    <source>
        <strain evidence="8 9">L21-Spi-D4</strain>
    </source>
</reference>
<evidence type="ECO:0000256" key="4">
    <source>
        <dbReference type="ARBA" id="ARBA00032108"/>
    </source>
</evidence>
<keyword evidence="9" id="KW-1185">Reference proteome</keyword>
<dbReference type="Gene3D" id="3.10.350.10">
    <property type="entry name" value="LysM domain"/>
    <property type="match status" value="1"/>
</dbReference>
<feature type="region of interest" description="Disordered" evidence="5">
    <location>
        <begin position="294"/>
        <end position="316"/>
    </location>
</feature>
<keyword evidence="1" id="KW-0929">Antimicrobial</keyword>
<dbReference type="PATRIC" id="fig|1307839.3.peg.758"/>
<dbReference type="KEGG" id="blq:L21SP5_00713"/>
<evidence type="ECO:0000259" key="7">
    <source>
        <dbReference type="PROSITE" id="PS51782"/>
    </source>
</evidence>
<keyword evidence="2" id="KW-0081">Bacteriolytic enzyme</keyword>
<feature type="signal peptide" evidence="6">
    <location>
        <begin position="1"/>
        <end position="19"/>
    </location>
</feature>
<feature type="domain" description="LysM" evidence="7">
    <location>
        <begin position="264"/>
        <end position="308"/>
    </location>
</feature>
<evidence type="ECO:0000256" key="6">
    <source>
        <dbReference type="SAM" id="SignalP"/>
    </source>
</evidence>
<keyword evidence="3 8" id="KW-0378">Hydrolase</keyword>
<organism evidence="8 9">
    <name type="scientific">Salinivirga cyanobacteriivorans</name>
    <dbReference type="NCBI Taxonomy" id="1307839"/>
    <lineage>
        <taxon>Bacteria</taxon>
        <taxon>Pseudomonadati</taxon>
        <taxon>Bacteroidota</taxon>
        <taxon>Bacteroidia</taxon>
        <taxon>Bacteroidales</taxon>
        <taxon>Salinivirgaceae</taxon>
        <taxon>Salinivirga</taxon>
    </lineage>
</organism>
<dbReference type="InterPro" id="IPR036779">
    <property type="entry name" value="LysM_dom_sf"/>
</dbReference>
<dbReference type="GO" id="GO:0004040">
    <property type="term" value="F:amidase activity"/>
    <property type="evidence" value="ECO:0007669"/>
    <property type="project" value="InterPro"/>
</dbReference>
<dbReference type="Pfam" id="PF01476">
    <property type="entry name" value="LysM"/>
    <property type="match status" value="1"/>
</dbReference>
<feature type="chain" id="PRO_5006599170" description="Peptidoglycan hydrolase" evidence="6">
    <location>
        <begin position="20"/>
        <end position="316"/>
    </location>
</feature>
<dbReference type="PANTHER" id="PTHR33308:SF9">
    <property type="entry name" value="PEPTIDOGLYCAN HYDROLASE FLGJ"/>
    <property type="match status" value="1"/>
</dbReference>
<protein>
    <recommendedName>
        <fullName evidence="4">Peptidoglycan hydrolase</fullName>
    </recommendedName>
</protein>
<dbReference type="InterPro" id="IPR051056">
    <property type="entry name" value="Glycosyl_Hydrolase_73"/>
</dbReference>
<proteinExistence type="predicted"/>
<dbReference type="Pfam" id="PF01832">
    <property type="entry name" value="Glucosaminidase"/>
    <property type="match status" value="1"/>
</dbReference>
<dbReference type="CDD" id="cd00118">
    <property type="entry name" value="LysM"/>
    <property type="match status" value="1"/>
</dbReference>
<dbReference type="Gene3D" id="1.10.530.10">
    <property type="match status" value="1"/>
</dbReference>
<dbReference type="OrthoDB" id="977752at2"/>
<dbReference type="AlphaFoldDB" id="A0A0S2HWF3"/>
<keyword evidence="6" id="KW-0732">Signal</keyword>
<dbReference type="InterPro" id="IPR002901">
    <property type="entry name" value="MGlyc_endo_b_GlcNAc-like_dom"/>
</dbReference>
<dbReference type="GO" id="GO:0042742">
    <property type="term" value="P:defense response to bacterium"/>
    <property type="evidence" value="ECO:0007669"/>
    <property type="project" value="UniProtKB-KW"/>
</dbReference>
<dbReference type="EMBL" id="CP013118">
    <property type="protein sequence ID" value="ALO14385.1"/>
    <property type="molecule type" value="Genomic_DNA"/>
</dbReference>
<evidence type="ECO:0000256" key="1">
    <source>
        <dbReference type="ARBA" id="ARBA00022529"/>
    </source>
</evidence>
<dbReference type="Proteomes" id="UP000064893">
    <property type="component" value="Chromosome"/>
</dbReference>